<proteinExistence type="predicted"/>
<name>A0AB39VD36_9FUSO</name>
<dbReference type="GO" id="GO:0003723">
    <property type="term" value="F:RNA binding"/>
    <property type="evidence" value="ECO:0007669"/>
    <property type="project" value="UniProtKB-KW"/>
</dbReference>
<dbReference type="RefSeq" id="WP_369713811.1">
    <property type="nucleotide sequence ID" value="NZ_CP165646.1"/>
</dbReference>
<evidence type="ECO:0000313" key="3">
    <source>
        <dbReference type="EMBL" id="XDU65633.1"/>
    </source>
</evidence>
<dbReference type="PROSITE" id="PS50889">
    <property type="entry name" value="S4"/>
    <property type="match status" value="1"/>
</dbReference>
<evidence type="ECO:0000259" key="2">
    <source>
        <dbReference type="SMART" id="SM00363"/>
    </source>
</evidence>
<evidence type="ECO:0000256" key="1">
    <source>
        <dbReference type="PROSITE-ProRule" id="PRU00182"/>
    </source>
</evidence>
<dbReference type="KEGG" id="lmes:AB8B23_05620"/>
<protein>
    <submittedName>
        <fullName evidence="3">RNA-binding protein</fullName>
    </submittedName>
</protein>
<keyword evidence="1" id="KW-0694">RNA-binding</keyword>
<dbReference type="SUPFAM" id="SSF55174">
    <property type="entry name" value="Alpha-L RNA-binding motif"/>
    <property type="match status" value="1"/>
</dbReference>
<dbReference type="InterPro" id="IPR012677">
    <property type="entry name" value="Nucleotide-bd_a/b_plait_sf"/>
</dbReference>
<dbReference type="SMART" id="SM00363">
    <property type="entry name" value="S4"/>
    <property type="match status" value="1"/>
</dbReference>
<dbReference type="AlphaFoldDB" id="A0AB39VD36"/>
<dbReference type="InterPro" id="IPR040591">
    <property type="entry name" value="RqcP2_RBD"/>
</dbReference>
<organism evidence="3">
    <name type="scientific">Leptotrichia mesophila</name>
    <dbReference type="NCBI Taxonomy" id="3239303"/>
    <lineage>
        <taxon>Bacteria</taxon>
        <taxon>Fusobacteriati</taxon>
        <taxon>Fusobacteriota</taxon>
        <taxon>Fusobacteriia</taxon>
        <taxon>Fusobacteriales</taxon>
        <taxon>Leptotrichiaceae</taxon>
        <taxon>Leptotrichia</taxon>
    </lineage>
</organism>
<reference evidence="3" key="1">
    <citation type="submission" date="2024-07" db="EMBL/GenBank/DDBJ databases">
        <authorList>
            <person name="Li X.-J."/>
            <person name="Wang X."/>
        </authorList>
    </citation>
    <scope>NUCLEOTIDE SEQUENCE</scope>
    <source>
        <strain evidence="3">HSP-342</strain>
    </source>
</reference>
<dbReference type="CDD" id="cd00165">
    <property type="entry name" value="S4"/>
    <property type="match status" value="1"/>
</dbReference>
<accession>A0AB39VD36</accession>
<sequence>MKKENFLRQFPKEMEYLASKLYNSYEIARNYEIISFTEEFYTPNFWKKLGKKMGGVNIACDGVFTDSDRRQIAFVPDIFINGNDNFENFYNDSDKNSKNFDIDDEKIKSYEELEENFNKNSFEFPNKLLKISIDSRFREYLHKDFLGSLMGLNIKRELMGDLIIENENRQVLGYIPVSEKIADYIISELKQIGKAPCEIEIIETKNKNSLPKYKYDDKLVTVPSKRLDSIVSTITNLSRTKVIDPIEKGKVLVDYVEEKDKSKMLEIGSLITVRGFGKYKLFLDKGETKKGKERILVKKYI</sequence>
<gene>
    <name evidence="3" type="ORF">AB8B23_05620</name>
</gene>
<feature type="domain" description="RNA-binding S4" evidence="2">
    <location>
        <begin position="225"/>
        <end position="287"/>
    </location>
</feature>
<dbReference type="InterPro" id="IPR002942">
    <property type="entry name" value="S4_RNA-bd"/>
</dbReference>
<dbReference type="Gene3D" id="3.30.70.330">
    <property type="match status" value="1"/>
</dbReference>
<dbReference type="Pfam" id="PF17774">
    <property type="entry name" value="YlmH_RBD"/>
    <property type="match status" value="1"/>
</dbReference>
<dbReference type="EMBL" id="CP165646">
    <property type="protein sequence ID" value="XDU65633.1"/>
    <property type="molecule type" value="Genomic_DNA"/>
</dbReference>